<comment type="caution">
    <text evidence="2">The sequence shown here is derived from an EMBL/GenBank/DDBJ whole genome shotgun (WGS) entry which is preliminary data.</text>
</comment>
<sequence length="275" mass="30422">MSRLITNKPLILLHGWGATPAIWQPLTDALNTLNPGRKVLTPALPGYQSDQTISDWAGDQAQLPQVIDQLQLPTDAHWLGWSLGGNLLLEIAHFLAEQHQPLPHSLTLLCSNPSFQQRGDHTAAMPEETLSQFRSGFDLQPEKTLKRFQRLQQQGESDLRAVKKLLAELSPKKRSLKEQSPKRLPASAETLANGLTALSVLDQRAYTNLAESGCPTLWLLAENDPLVPAATAEQLNHKLLTDCGHLPMLSQPEPLARLIHDTLTRLESTHRASQP</sequence>
<gene>
    <name evidence="2" type="ORF">BTA35_0202820</name>
</gene>
<evidence type="ECO:0000259" key="1">
    <source>
        <dbReference type="Pfam" id="PF12697"/>
    </source>
</evidence>
<dbReference type="InterPro" id="IPR050228">
    <property type="entry name" value="Carboxylesterase_BioH"/>
</dbReference>
<dbReference type="STRING" id="966.BTA35_0202820"/>
<organism evidence="2 3">
    <name type="scientific">Oceanospirillum linum</name>
    <dbReference type="NCBI Taxonomy" id="966"/>
    <lineage>
        <taxon>Bacteria</taxon>
        <taxon>Pseudomonadati</taxon>
        <taxon>Pseudomonadota</taxon>
        <taxon>Gammaproteobacteria</taxon>
        <taxon>Oceanospirillales</taxon>
        <taxon>Oceanospirillaceae</taxon>
        <taxon>Oceanospirillum</taxon>
    </lineage>
</organism>
<evidence type="ECO:0000313" key="3">
    <source>
        <dbReference type="Proteomes" id="UP000190064"/>
    </source>
</evidence>
<accession>A0A1T1HFH1</accession>
<keyword evidence="3" id="KW-1185">Reference proteome</keyword>
<dbReference type="InterPro" id="IPR000073">
    <property type="entry name" value="AB_hydrolase_1"/>
</dbReference>
<dbReference type="Pfam" id="PF12697">
    <property type="entry name" value="Abhydrolase_6"/>
    <property type="match status" value="1"/>
</dbReference>
<dbReference type="PANTHER" id="PTHR43194">
    <property type="entry name" value="HYDROLASE ALPHA/BETA FOLD FAMILY"/>
    <property type="match status" value="1"/>
</dbReference>
<protein>
    <recommendedName>
        <fullName evidence="1">AB hydrolase-1 domain-containing protein</fullName>
    </recommendedName>
</protein>
<dbReference type="EMBL" id="MTSD02000001">
    <property type="protein sequence ID" value="OOV88457.1"/>
    <property type="molecule type" value="Genomic_DNA"/>
</dbReference>
<name>A0A1T1HFH1_OCELI</name>
<dbReference type="AlphaFoldDB" id="A0A1T1HFH1"/>
<dbReference type="PANTHER" id="PTHR43194:SF5">
    <property type="entry name" value="PIMELOYL-[ACYL-CARRIER PROTEIN] METHYL ESTER ESTERASE"/>
    <property type="match status" value="1"/>
</dbReference>
<dbReference type="Gene3D" id="3.40.50.1820">
    <property type="entry name" value="alpha/beta hydrolase"/>
    <property type="match status" value="1"/>
</dbReference>
<dbReference type="RefSeq" id="WP_077242893.1">
    <property type="nucleotide sequence ID" value="NZ_FXTS01000001.1"/>
</dbReference>
<evidence type="ECO:0000313" key="2">
    <source>
        <dbReference type="EMBL" id="OOV88457.1"/>
    </source>
</evidence>
<reference evidence="2" key="1">
    <citation type="submission" date="2017-02" db="EMBL/GenBank/DDBJ databases">
        <title>Draft Genome Sequence of the Salt Water Bacterium Oceanospirillum linum ATCC 11336.</title>
        <authorList>
            <person name="Trachtenberg A.M."/>
            <person name="Carney J.G."/>
            <person name="Linnane J.D."/>
            <person name="Rheaume B.A."/>
            <person name="Pitts N.L."/>
            <person name="Mykles D.L."/>
            <person name="Maclea K.S."/>
        </authorList>
    </citation>
    <scope>NUCLEOTIDE SEQUENCE [LARGE SCALE GENOMIC DNA]</scope>
    <source>
        <strain evidence="2">ATCC 11336</strain>
    </source>
</reference>
<dbReference type="Proteomes" id="UP000190064">
    <property type="component" value="Unassembled WGS sequence"/>
</dbReference>
<proteinExistence type="predicted"/>
<dbReference type="SUPFAM" id="SSF53474">
    <property type="entry name" value="alpha/beta-Hydrolases"/>
    <property type="match status" value="1"/>
</dbReference>
<dbReference type="InterPro" id="IPR029058">
    <property type="entry name" value="AB_hydrolase_fold"/>
</dbReference>
<feature type="domain" description="AB hydrolase-1" evidence="1">
    <location>
        <begin position="10"/>
        <end position="257"/>
    </location>
</feature>